<feature type="region of interest" description="Disordered" evidence="1">
    <location>
        <begin position="290"/>
        <end position="326"/>
    </location>
</feature>
<feature type="region of interest" description="Disordered" evidence="1">
    <location>
        <begin position="349"/>
        <end position="401"/>
    </location>
</feature>
<reference evidence="2" key="1">
    <citation type="submission" date="2021-05" db="EMBL/GenBank/DDBJ databases">
        <title>The genome of the haptophyte Pavlova lutheri (Diacronema luteri, Pavlovales) - a model for lipid biosynthesis in eukaryotic algae.</title>
        <authorList>
            <person name="Hulatt C.J."/>
            <person name="Posewitz M.C."/>
        </authorList>
    </citation>
    <scope>NUCLEOTIDE SEQUENCE</scope>
    <source>
        <strain evidence="2">NIVA-4/92</strain>
    </source>
</reference>
<feature type="region of interest" description="Disordered" evidence="1">
    <location>
        <begin position="635"/>
        <end position="706"/>
    </location>
</feature>
<feature type="compositionally biased region" description="Low complexity" evidence="1">
    <location>
        <begin position="317"/>
        <end position="326"/>
    </location>
</feature>
<feature type="compositionally biased region" description="Pro residues" evidence="1">
    <location>
        <begin position="303"/>
        <end position="312"/>
    </location>
</feature>
<feature type="compositionally biased region" description="Pro residues" evidence="1">
    <location>
        <begin position="641"/>
        <end position="652"/>
    </location>
</feature>
<feature type="compositionally biased region" description="Low complexity" evidence="1">
    <location>
        <begin position="211"/>
        <end position="226"/>
    </location>
</feature>
<feature type="region of interest" description="Disordered" evidence="1">
    <location>
        <begin position="135"/>
        <end position="159"/>
    </location>
</feature>
<feature type="region of interest" description="Disordered" evidence="1">
    <location>
        <begin position="945"/>
        <end position="976"/>
    </location>
</feature>
<feature type="compositionally biased region" description="Basic and acidic residues" evidence="1">
    <location>
        <begin position="502"/>
        <end position="515"/>
    </location>
</feature>
<keyword evidence="3" id="KW-1185">Reference proteome</keyword>
<feature type="compositionally biased region" description="Low complexity" evidence="1">
    <location>
        <begin position="561"/>
        <end position="572"/>
    </location>
</feature>
<name>A0A8J6C3H0_DIALT</name>
<protein>
    <submittedName>
        <fullName evidence="2">Uncharacterized protein</fullName>
    </submittedName>
</protein>
<feature type="compositionally biased region" description="Acidic residues" evidence="1">
    <location>
        <begin position="357"/>
        <end position="376"/>
    </location>
</feature>
<comment type="caution">
    <text evidence="2">The sequence shown here is derived from an EMBL/GenBank/DDBJ whole genome shotgun (WGS) entry which is preliminary data.</text>
</comment>
<evidence type="ECO:0000313" key="3">
    <source>
        <dbReference type="Proteomes" id="UP000751190"/>
    </source>
</evidence>
<evidence type="ECO:0000256" key="1">
    <source>
        <dbReference type="SAM" id="MobiDB-lite"/>
    </source>
</evidence>
<dbReference type="Proteomes" id="UP000751190">
    <property type="component" value="Unassembled WGS sequence"/>
</dbReference>
<dbReference type="AlphaFoldDB" id="A0A8J6C3H0"/>
<proteinExistence type="predicted"/>
<feature type="region of interest" description="Disordered" evidence="1">
    <location>
        <begin position="84"/>
        <end position="121"/>
    </location>
</feature>
<feature type="region of interest" description="Disordered" evidence="1">
    <location>
        <begin position="561"/>
        <end position="594"/>
    </location>
</feature>
<dbReference type="EMBL" id="JAGTXO010000071">
    <property type="protein sequence ID" value="KAG8457401.1"/>
    <property type="molecule type" value="Genomic_DNA"/>
</dbReference>
<feature type="compositionally biased region" description="Low complexity" evidence="1">
    <location>
        <begin position="138"/>
        <end position="158"/>
    </location>
</feature>
<organism evidence="2 3">
    <name type="scientific">Diacronema lutheri</name>
    <name type="common">Unicellular marine alga</name>
    <name type="synonym">Monochrysis lutheri</name>
    <dbReference type="NCBI Taxonomy" id="2081491"/>
    <lineage>
        <taxon>Eukaryota</taxon>
        <taxon>Haptista</taxon>
        <taxon>Haptophyta</taxon>
        <taxon>Pavlovophyceae</taxon>
        <taxon>Pavlovales</taxon>
        <taxon>Pavlovaceae</taxon>
        <taxon>Diacronema</taxon>
    </lineage>
</organism>
<feature type="region of interest" description="Disordered" evidence="1">
    <location>
        <begin position="211"/>
        <end position="237"/>
    </location>
</feature>
<feature type="region of interest" description="Disordered" evidence="1">
    <location>
        <begin position="502"/>
        <end position="546"/>
    </location>
</feature>
<feature type="region of interest" description="Disordered" evidence="1">
    <location>
        <begin position="876"/>
        <end position="913"/>
    </location>
</feature>
<accession>A0A8J6C3H0</accession>
<dbReference type="OMA" id="APRICGA"/>
<feature type="compositionally biased region" description="Pro residues" evidence="1">
    <location>
        <begin position="530"/>
        <end position="542"/>
    </location>
</feature>
<evidence type="ECO:0000313" key="2">
    <source>
        <dbReference type="EMBL" id="KAG8457401.1"/>
    </source>
</evidence>
<feature type="region of interest" description="Disordered" evidence="1">
    <location>
        <begin position="739"/>
        <end position="762"/>
    </location>
</feature>
<feature type="compositionally biased region" description="Basic and acidic residues" evidence="1">
    <location>
        <begin position="739"/>
        <end position="761"/>
    </location>
</feature>
<feature type="compositionally biased region" description="Low complexity" evidence="1">
    <location>
        <begin position="676"/>
        <end position="690"/>
    </location>
</feature>
<gene>
    <name evidence="2" type="ORF">KFE25_011332</name>
</gene>
<sequence>MPPGAGDDDEAVKRVMKELRTNVRSSAQSRLLPIADARARAAPDASAFARAGGDEALATTPVPALLGIAPHVVGHLFAPSPCTPTQGPSNALAAPECSPRAPATAASDGATDVPRAPSEASGLARLRIDLFEARTSADSRSSSLAPSPAPSSASSSWSIRDGGGPVAVRGAATAAVAVRTLSAPRPCAAGQAGADATGADAAAGAAALRDEASSPVASSPVASSPADGRGAAWGGDTREAARARDALPGAADGLPALPDPPLLVALPLGVLRPPEGLPFRAAPGAAAAAAAAPAVDSGEAPRPLQPRPPPPAEHADTAGVAPPAAAASAPAAATAAGAGHRLSLEALSDLSSASSGSDDEADRLTAEPDESEDERASEDGVASCAPAKPQVDAPADDGGGGAAVAARVAAVEATAAAEAEAAAAAEAAALAALADARAAAALAEAEEAAWRDAERVAAAARSAAEAATAVAKARAHPRVDGPVGALFRNGCGEKACAPAARARAERTPAADDREPQTPPTCASARRCARAPPPPPPPPPPPRVDGLQATLAPRICGALSPRRARAPAAASGGEASGGAHGSANERPATILPSHPYPLARAPLKAPAARAVDAAVAGACARTPSLAELAADDGGWEAALPSLPQPPTPTPPRAPVSERGAAAGAAFGWRPQERARRVAPAAPSARTGAARAADAHRPAWRARAAGPPRVGGASAAGAKLLAVLTQANAALLAAEQARARGRADAHGRHSGVERKATRADRPRAAARASGAAAAAGGMGGAAWGGDGIGDALSPPPFAPRADAPRWWACVDETAPLQGTRVACRAWARAAPLPALRRPASAPPASRALARGCVGGGRAGSGGVGGAFGTSATMRTSSPASALARTCGARAGASPRALPTAGRGGDASASRGPRRRMVRAVTAAALVCRRALKMAAAAADAAAAERARRLAASAERYERAARQSRSPRAPPAPAAADPE</sequence>